<keyword evidence="3" id="KW-0238">DNA-binding</keyword>
<dbReference type="PANTHER" id="PTHR47693:SF1">
    <property type="entry name" value="BZIP TRANSCRIPTION FACTOR RISBZ3"/>
    <property type="match status" value="1"/>
</dbReference>
<accession>A0A5J9VBE3</accession>
<keyword evidence="10" id="KW-1185">Reference proteome</keyword>
<dbReference type="Proteomes" id="UP000324897">
    <property type="component" value="Chromosome 1"/>
</dbReference>
<evidence type="ECO:0000256" key="2">
    <source>
        <dbReference type="ARBA" id="ARBA00023015"/>
    </source>
</evidence>
<evidence type="ECO:0000256" key="4">
    <source>
        <dbReference type="ARBA" id="ARBA00023163"/>
    </source>
</evidence>
<gene>
    <name evidence="9" type="ORF">EJB05_24558</name>
</gene>
<dbReference type="FunFam" id="1.20.5.170:FF:000020">
    <property type="entry name" value="BZIP transcription factor"/>
    <property type="match status" value="1"/>
</dbReference>
<evidence type="ECO:0000313" key="10">
    <source>
        <dbReference type="Proteomes" id="UP000324897"/>
    </source>
</evidence>
<keyword evidence="2" id="KW-0805">Transcription regulation</keyword>
<dbReference type="PROSITE" id="PS00036">
    <property type="entry name" value="BZIP_BASIC"/>
    <property type="match status" value="1"/>
</dbReference>
<sequence>MPSSGSSFADCGHGWMLPEMPSVSDARLRTSEHQREGSRGAGRASDQCAQMKKCPSELELEAFLGGVERAAAAAAAAAEQKPGDVAPFGAGGIMFPTGGADLSAFSFADSNTLYGSIPNHIWSHNHGARHPAISTTIESQSSICAAASPTSATNLNVKESQTLGGTSGSDSDSDSFLDIEGGPCEQSTNPLDVKRVRRMVSNRESARRSRKRKQAHLADLETQVDQLRGENASLFKQLTDANQQFTTAVTDNRILKSDVEALRVKVKLAEDMVARGALSCGLGHLGLSPALNPRQACRGPDVLSGLDFPGDDACFAGLSPTEQVQNSPLQSIASLESLENRMPGEVTSCGGGGGVWGWDSNGGLSK</sequence>
<protein>
    <recommendedName>
        <fullName evidence="8">BZIP domain-containing protein</fullName>
    </recommendedName>
</protein>
<comment type="subcellular location">
    <subcellularLocation>
        <location evidence="1">Nucleus</location>
    </subcellularLocation>
</comment>
<evidence type="ECO:0000313" key="9">
    <source>
        <dbReference type="EMBL" id="TVU32801.1"/>
    </source>
</evidence>
<feature type="non-terminal residue" evidence="9">
    <location>
        <position position="1"/>
    </location>
</feature>
<dbReference type="SUPFAM" id="SSF57959">
    <property type="entry name" value="Leucine zipper domain"/>
    <property type="match status" value="1"/>
</dbReference>
<organism evidence="9 10">
    <name type="scientific">Eragrostis curvula</name>
    <name type="common">weeping love grass</name>
    <dbReference type="NCBI Taxonomy" id="38414"/>
    <lineage>
        <taxon>Eukaryota</taxon>
        <taxon>Viridiplantae</taxon>
        <taxon>Streptophyta</taxon>
        <taxon>Embryophyta</taxon>
        <taxon>Tracheophyta</taxon>
        <taxon>Spermatophyta</taxon>
        <taxon>Magnoliopsida</taxon>
        <taxon>Liliopsida</taxon>
        <taxon>Poales</taxon>
        <taxon>Poaceae</taxon>
        <taxon>PACMAD clade</taxon>
        <taxon>Chloridoideae</taxon>
        <taxon>Eragrostideae</taxon>
        <taxon>Eragrostidinae</taxon>
        <taxon>Eragrostis</taxon>
    </lineage>
</organism>
<dbReference type="Gene3D" id="1.20.5.170">
    <property type="match status" value="1"/>
</dbReference>
<proteinExistence type="predicted"/>
<evidence type="ECO:0000256" key="7">
    <source>
        <dbReference type="SAM" id="MobiDB-lite"/>
    </source>
</evidence>
<feature type="region of interest" description="Disordered" evidence="7">
    <location>
        <begin position="23"/>
        <end position="48"/>
    </location>
</feature>
<evidence type="ECO:0000259" key="8">
    <source>
        <dbReference type="PROSITE" id="PS50217"/>
    </source>
</evidence>
<dbReference type="GO" id="GO:0005634">
    <property type="term" value="C:nucleus"/>
    <property type="evidence" value="ECO:0007669"/>
    <property type="project" value="UniProtKB-SubCell"/>
</dbReference>
<evidence type="ECO:0000256" key="3">
    <source>
        <dbReference type="ARBA" id="ARBA00023125"/>
    </source>
</evidence>
<feature type="region of interest" description="Disordered" evidence="7">
    <location>
        <begin position="160"/>
        <end position="189"/>
    </location>
</feature>
<dbReference type="GO" id="GO:0003700">
    <property type="term" value="F:DNA-binding transcription factor activity"/>
    <property type="evidence" value="ECO:0007669"/>
    <property type="project" value="InterPro"/>
</dbReference>
<dbReference type="OrthoDB" id="1299653at2759"/>
<dbReference type="PANTHER" id="PTHR47693">
    <property type="entry name" value="BZIP TRANSCRIPTION FACTOR RISBZ3-RELATED"/>
    <property type="match status" value="1"/>
</dbReference>
<dbReference type="InterPro" id="IPR004827">
    <property type="entry name" value="bZIP"/>
</dbReference>
<name>A0A5J9VBE3_9POAL</name>
<reference evidence="9 10" key="1">
    <citation type="journal article" date="2019" name="Sci. Rep.">
        <title>A high-quality genome of Eragrostis curvula grass provides insights into Poaceae evolution and supports new strategies to enhance forage quality.</title>
        <authorList>
            <person name="Carballo J."/>
            <person name="Santos B.A.C.M."/>
            <person name="Zappacosta D."/>
            <person name="Garbus I."/>
            <person name="Selva J.P."/>
            <person name="Gallo C.A."/>
            <person name="Diaz A."/>
            <person name="Albertini E."/>
            <person name="Caccamo M."/>
            <person name="Echenique V."/>
        </authorList>
    </citation>
    <scope>NUCLEOTIDE SEQUENCE [LARGE SCALE GENOMIC DNA]</scope>
    <source>
        <strain evidence="10">cv. Victoria</strain>
        <tissue evidence="9">Leaf</tissue>
    </source>
</reference>
<dbReference type="PROSITE" id="PS50217">
    <property type="entry name" value="BZIP"/>
    <property type="match status" value="1"/>
</dbReference>
<keyword evidence="4" id="KW-0804">Transcription</keyword>
<dbReference type="Gramene" id="TVU32801">
    <property type="protein sequence ID" value="TVU32801"/>
    <property type="gene ID" value="EJB05_24558"/>
</dbReference>
<feature type="domain" description="BZIP" evidence="8">
    <location>
        <begin position="192"/>
        <end position="244"/>
    </location>
</feature>
<dbReference type="Pfam" id="PF00170">
    <property type="entry name" value="bZIP_1"/>
    <property type="match status" value="1"/>
</dbReference>
<dbReference type="InterPro" id="IPR046347">
    <property type="entry name" value="bZIP_sf"/>
</dbReference>
<evidence type="ECO:0000256" key="1">
    <source>
        <dbReference type="ARBA" id="ARBA00004123"/>
    </source>
</evidence>
<dbReference type="EMBL" id="RWGY01000011">
    <property type="protein sequence ID" value="TVU32801.1"/>
    <property type="molecule type" value="Genomic_DNA"/>
</dbReference>
<dbReference type="AlphaFoldDB" id="A0A5J9VBE3"/>
<dbReference type="SMART" id="SM00338">
    <property type="entry name" value="BRLZ"/>
    <property type="match status" value="1"/>
</dbReference>
<keyword evidence="5" id="KW-0539">Nucleus</keyword>
<keyword evidence="6" id="KW-0175">Coiled coil</keyword>
<feature type="coiled-coil region" evidence="6">
    <location>
        <begin position="203"/>
        <end position="244"/>
    </location>
</feature>
<feature type="compositionally biased region" description="Basic and acidic residues" evidence="7">
    <location>
        <begin position="26"/>
        <end position="38"/>
    </location>
</feature>
<dbReference type="CDD" id="cd14702">
    <property type="entry name" value="bZIP_plant_GBF1"/>
    <property type="match status" value="1"/>
</dbReference>
<evidence type="ECO:0000256" key="6">
    <source>
        <dbReference type="SAM" id="Coils"/>
    </source>
</evidence>
<dbReference type="InterPro" id="IPR044168">
    <property type="entry name" value="RISBZ3/4/5"/>
</dbReference>
<evidence type="ECO:0000256" key="5">
    <source>
        <dbReference type="ARBA" id="ARBA00023242"/>
    </source>
</evidence>
<dbReference type="GO" id="GO:0003677">
    <property type="term" value="F:DNA binding"/>
    <property type="evidence" value="ECO:0007669"/>
    <property type="project" value="UniProtKB-KW"/>
</dbReference>
<dbReference type="InterPro" id="IPR045314">
    <property type="entry name" value="bZIP_plant_GBF1"/>
</dbReference>
<comment type="caution">
    <text evidence="9">The sequence shown here is derived from an EMBL/GenBank/DDBJ whole genome shotgun (WGS) entry which is preliminary data.</text>
</comment>